<evidence type="ECO:0000313" key="4">
    <source>
        <dbReference type="Proteomes" id="UP000016927"/>
    </source>
</evidence>
<feature type="compositionally biased region" description="Polar residues" evidence="1">
    <location>
        <begin position="409"/>
        <end position="422"/>
    </location>
</feature>
<feature type="signal peptide" evidence="2">
    <location>
        <begin position="1"/>
        <end position="19"/>
    </location>
</feature>
<name>R0MC69_NOSB1</name>
<evidence type="ECO:0000313" key="3">
    <source>
        <dbReference type="EMBL" id="EOB15569.1"/>
    </source>
</evidence>
<sequence>MKFLIISVYISLMLATTGSTILTRLHNGYYDNLPLKNNFDNITPDTKASLTNLLEKSLDKIGTIAVRLEDAVDSLNRPGRETLVDNLEKSSQGLNLIYLLIGEKASLQGSNPKKVYLIVKDSTKFLGDIMYLLSMSLQLIELPEEQVCNDIVWKSIGELADVTFKLDKVVETLDELGHKTEHINKHPPRKDSEDLNLTQNYNQNAQIIKNLPEKSNRQNKNEKTEVLSSTNGGPIEIMTQKRNPENGTEQFGDFRPQKTNVKDLVSKEVVTNAQNRNSVVQQNTDNRLQIAETQKSKVTDHKASNIRFQNNNNGGLQNNLVAKPQIIRTQRSTTGNKSSQVTMFKPQNNVKARNVILKPVKNMHDEIKVKKKDTKAVILKVSGSDSHSTAQGAISKAINGKSQGRGAKFQNNAGNIKSQGNAKNVKVRSNAEDVKPQGKRKKCKS</sequence>
<organism evidence="3 4">
    <name type="scientific">Nosema bombycis (strain CQ1 / CVCC 102059)</name>
    <name type="common">Microsporidian parasite</name>
    <name type="synonym">Pebrine of silkworm</name>
    <dbReference type="NCBI Taxonomy" id="578461"/>
    <lineage>
        <taxon>Eukaryota</taxon>
        <taxon>Fungi</taxon>
        <taxon>Fungi incertae sedis</taxon>
        <taxon>Microsporidia</taxon>
        <taxon>Nosematidae</taxon>
        <taxon>Nosema</taxon>
    </lineage>
</organism>
<keyword evidence="2" id="KW-0732">Signal</keyword>
<gene>
    <name evidence="3" type="ORF">NBO_2g0060</name>
</gene>
<keyword evidence="4" id="KW-1185">Reference proteome</keyword>
<proteinExistence type="predicted"/>
<feature type="compositionally biased region" description="Basic and acidic residues" evidence="1">
    <location>
        <begin position="212"/>
        <end position="225"/>
    </location>
</feature>
<dbReference type="AlphaFoldDB" id="R0MC69"/>
<feature type="chain" id="PRO_5004355115" evidence="2">
    <location>
        <begin position="20"/>
        <end position="445"/>
    </location>
</feature>
<reference evidence="3 4" key="1">
    <citation type="journal article" date="2013" name="BMC Genomics">
        <title>Comparative genomics of parasitic silkworm microsporidia reveal an association between genome expansion and host adaptation.</title>
        <authorList>
            <person name="Pan G."/>
            <person name="Xu J."/>
            <person name="Li T."/>
            <person name="Xia Q."/>
            <person name="Liu S.L."/>
            <person name="Zhang G."/>
            <person name="Li S."/>
            <person name="Li C."/>
            <person name="Liu H."/>
            <person name="Yang L."/>
            <person name="Liu T."/>
            <person name="Zhang X."/>
            <person name="Wu Z."/>
            <person name="Fan W."/>
            <person name="Dang X."/>
            <person name="Xiang H."/>
            <person name="Tao M."/>
            <person name="Li Y."/>
            <person name="Hu J."/>
            <person name="Li Z."/>
            <person name="Lin L."/>
            <person name="Luo J."/>
            <person name="Geng L."/>
            <person name="Wang L."/>
            <person name="Long M."/>
            <person name="Wan Y."/>
            <person name="He N."/>
            <person name="Zhang Z."/>
            <person name="Lu C."/>
            <person name="Keeling P.J."/>
            <person name="Wang J."/>
            <person name="Xiang Z."/>
            <person name="Zhou Z."/>
        </authorList>
    </citation>
    <scope>NUCLEOTIDE SEQUENCE [LARGE SCALE GENOMIC DNA]</scope>
    <source>
        <strain evidence="4">CQ1 / CVCC 102059</strain>
    </source>
</reference>
<evidence type="ECO:0000256" key="2">
    <source>
        <dbReference type="SAM" id="SignalP"/>
    </source>
</evidence>
<protein>
    <submittedName>
        <fullName evidence="3">Uncharacterized protein</fullName>
    </submittedName>
</protein>
<accession>R0MC69</accession>
<dbReference type="Proteomes" id="UP000016927">
    <property type="component" value="Unassembled WGS sequence"/>
</dbReference>
<evidence type="ECO:0000256" key="1">
    <source>
        <dbReference type="SAM" id="MobiDB-lite"/>
    </source>
</evidence>
<feature type="region of interest" description="Disordered" evidence="1">
    <location>
        <begin position="397"/>
        <end position="445"/>
    </location>
</feature>
<feature type="region of interest" description="Disordered" evidence="1">
    <location>
        <begin position="212"/>
        <end position="255"/>
    </location>
</feature>
<dbReference type="HOGENOM" id="CLU_544108_0_0_1"/>
<dbReference type="EMBL" id="KB908910">
    <property type="protein sequence ID" value="EOB15569.1"/>
    <property type="molecule type" value="Genomic_DNA"/>
</dbReference>
<dbReference type="VEuPathDB" id="MicrosporidiaDB:NBO_2g0060"/>